<evidence type="ECO:0000259" key="6">
    <source>
        <dbReference type="PROSITE" id="PS50178"/>
    </source>
</evidence>
<dbReference type="STRING" id="318479.A0A158Q331"/>
<gene>
    <name evidence="7" type="ORF">DME_LOCUS5874</name>
</gene>
<evidence type="ECO:0000313" key="9">
    <source>
        <dbReference type="Proteomes" id="UP000274756"/>
    </source>
</evidence>
<evidence type="ECO:0000256" key="3">
    <source>
        <dbReference type="ARBA" id="ARBA00022833"/>
    </source>
</evidence>
<organism evidence="8 10">
    <name type="scientific">Dracunculus medinensis</name>
    <name type="common">Guinea worm</name>
    <dbReference type="NCBI Taxonomy" id="318479"/>
    <lineage>
        <taxon>Eukaryota</taxon>
        <taxon>Metazoa</taxon>
        <taxon>Ecdysozoa</taxon>
        <taxon>Nematoda</taxon>
        <taxon>Chromadorea</taxon>
        <taxon>Rhabditida</taxon>
        <taxon>Spirurina</taxon>
        <taxon>Dracunculoidea</taxon>
        <taxon>Dracunculidae</taxon>
        <taxon>Dracunculus</taxon>
    </lineage>
</organism>
<dbReference type="Pfam" id="PF01363">
    <property type="entry name" value="FYVE"/>
    <property type="match status" value="1"/>
</dbReference>
<evidence type="ECO:0000256" key="4">
    <source>
        <dbReference type="PROSITE-ProRule" id="PRU00091"/>
    </source>
</evidence>
<dbReference type="Proteomes" id="UP000038040">
    <property type="component" value="Unplaced"/>
</dbReference>
<proteinExistence type="predicted"/>
<protein>
    <submittedName>
        <fullName evidence="10">FYVE-type domain-containing protein</fullName>
    </submittedName>
</protein>
<sequence>MDATFKVDMDIGESIIRQGFLCPFCMQDLGELAYLHAHVEKFHPESIPTSDAFDHLKGFIDKAKQKIRKFDSPFSSLDLPSLAVISSSNDGQQNTKEMRKEKGDQGLLSGYAKKFYQEIGLSYSHTDYLIKCRAPCINESAVQTNNLIIRLDKLINQCPEDINKRKAFEKETVPWVDNSQASVCFKCNQKFVLTKRRHHCRLCGRIMCHSCSRFLSFFTARKLTNPAYAAQMIEEINLSNQERETEAHSSNQRPLSRSVFSTKVLKNAVSGDSLSSMKRKSEKILVSTMSIIKGETGEVSLSSLLQQDANEHLRICELCKNLLDQRDEKMDQLASPPMIVVLYDRLCTLFQETHKLAPSYLRMAESLRRGETIYTLDSAIQLRSRLFNLEQQIDSVSLKIENLKSIEGSEQHQPSREIILQKNIRILSLRIVQELIVFMVNLPNEEQYKELKEKRSSEMKLQIQLERERSLADLKISYSNPLLEKILCTTSEKQTHTNGFVGTGFELRREGWLPSSTVFNNPFIDDDEQINPLNQQILIIKSYLKQAAEDGRLEEVEILEKNLGELEEELKRSNIQAF</sequence>
<keyword evidence="3" id="KW-0862">Zinc</keyword>
<dbReference type="InterPro" id="IPR000306">
    <property type="entry name" value="Znf_FYVE"/>
</dbReference>
<accession>A0A158Q331</accession>
<dbReference type="Gene3D" id="3.30.40.10">
    <property type="entry name" value="Zinc/RING finger domain, C3HC4 (zinc finger)"/>
    <property type="match status" value="1"/>
</dbReference>
<keyword evidence="2 4" id="KW-0863">Zinc-finger</keyword>
<name>A0A158Q331_DRAME</name>
<dbReference type="PROSITE" id="PS00028">
    <property type="entry name" value="ZINC_FINGER_C2H2_1"/>
    <property type="match status" value="1"/>
</dbReference>
<keyword evidence="9" id="KW-1185">Reference proteome</keyword>
<dbReference type="Gene3D" id="4.10.860.20">
    <property type="entry name" value="Rabenosyn, Rab binding domain"/>
    <property type="match status" value="1"/>
</dbReference>
<keyword evidence="5" id="KW-0175">Coiled coil</keyword>
<dbReference type="SMART" id="SM00064">
    <property type="entry name" value="FYVE"/>
    <property type="match status" value="1"/>
</dbReference>
<evidence type="ECO:0000313" key="7">
    <source>
        <dbReference type="EMBL" id="VDN55901.1"/>
    </source>
</evidence>
<evidence type="ECO:0000313" key="8">
    <source>
        <dbReference type="Proteomes" id="UP000038040"/>
    </source>
</evidence>
<evidence type="ECO:0000256" key="1">
    <source>
        <dbReference type="ARBA" id="ARBA00022723"/>
    </source>
</evidence>
<dbReference type="InterPro" id="IPR036531">
    <property type="entry name" value="Rbsn_Rab-bd_sf"/>
</dbReference>
<dbReference type="PANTHER" id="PTHR13510">
    <property type="entry name" value="FYVE-FINGER-CONTAINING RAB5 EFFECTOR PROTEIN RABENOSYN-5-RELATED"/>
    <property type="match status" value="1"/>
</dbReference>
<feature type="domain" description="FYVE-type" evidence="6">
    <location>
        <begin position="178"/>
        <end position="212"/>
    </location>
</feature>
<dbReference type="InterPro" id="IPR017455">
    <property type="entry name" value="Znf_FYVE-rel"/>
</dbReference>
<feature type="coiled-coil region" evidence="5">
    <location>
        <begin position="549"/>
        <end position="576"/>
    </location>
</feature>
<keyword evidence="1" id="KW-0479">Metal-binding</keyword>
<dbReference type="InterPro" id="IPR013087">
    <property type="entry name" value="Znf_C2H2_type"/>
</dbReference>
<dbReference type="AlphaFoldDB" id="A0A158Q331"/>
<reference evidence="10" key="1">
    <citation type="submission" date="2016-04" db="UniProtKB">
        <authorList>
            <consortium name="WormBaseParasite"/>
        </authorList>
    </citation>
    <scope>IDENTIFICATION</scope>
</reference>
<dbReference type="WBParaSite" id="DME_0000151401-mRNA-1">
    <property type="protein sequence ID" value="DME_0000151401-mRNA-1"/>
    <property type="gene ID" value="DME_0000151401"/>
</dbReference>
<dbReference type="GO" id="GO:0008270">
    <property type="term" value="F:zinc ion binding"/>
    <property type="evidence" value="ECO:0007669"/>
    <property type="project" value="UniProtKB-KW"/>
</dbReference>
<dbReference type="SUPFAM" id="SSF140125">
    <property type="entry name" value="Rabenosyn-5 Rab-binding domain-like"/>
    <property type="match status" value="1"/>
</dbReference>
<dbReference type="PANTHER" id="PTHR13510:SF44">
    <property type="entry name" value="RABENOSYN-5"/>
    <property type="match status" value="1"/>
</dbReference>
<dbReference type="OrthoDB" id="166134at2759"/>
<dbReference type="InterPro" id="IPR021565">
    <property type="entry name" value="Rbsn_Rab-bd"/>
</dbReference>
<dbReference type="Proteomes" id="UP000274756">
    <property type="component" value="Unassembled WGS sequence"/>
</dbReference>
<dbReference type="SUPFAM" id="SSF57903">
    <property type="entry name" value="FYVE/PHD zinc finger"/>
    <property type="match status" value="1"/>
</dbReference>
<dbReference type="InterPro" id="IPR052727">
    <property type="entry name" value="Rab4/Rab5_effector"/>
</dbReference>
<dbReference type="PROSITE" id="PS50178">
    <property type="entry name" value="ZF_FYVE"/>
    <property type="match status" value="1"/>
</dbReference>
<dbReference type="InterPro" id="IPR013083">
    <property type="entry name" value="Znf_RING/FYVE/PHD"/>
</dbReference>
<evidence type="ECO:0000256" key="5">
    <source>
        <dbReference type="SAM" id="Coils"/>
    </source>
</evidence>
<reference evidence="7 9" key="2">
    <citation type="submission" date="2018-11" db="EMBL/GenBank/DDBJ databases">
        <authorList>
            <consortium name="Pathogen Informatics"/>
        </authorList>
    </citation>
    <scope>NUCLEOTIDE SEQUENCE [LARGE SCALE GENOMIC DNA]</scope>
</reference>
<evidence type="ECO:0000313" key="10">
    <source>
        <dbReference type="WBParaSite" id="DME_0000151401-mRNA-1"/>
    </source>
</evidence>
<dbReference type="InterPro" id="IPR011011">
    <property type="entry name" value="Znf_FYVE_PHD"/>
</dbReference>
<dbReference type="EMBL" id="UYYG01001153">
    <property type="protein sequence ID" value="VDN55901.1"/>
    <property type="molecule type" value="Genomic_DNA"/>
</dbReference>
<evidence type="ECO:0000256" key="2">
    <source>
        <dbReference type="ARBA" id="ARBA00022771"/>
    </source>
</evidence>
<dbReference type="Pfam" id="PF11464">
    <property type="entry name" value="Rbsn"/>
    <property type="match status" value="1"/>
</dbReference>